<protein>
    <recommendedName>
        <fullName evidence="3">Transmembrane protein</fullName>
    </recommendedName>
</protein>
<dbReference type="AlphaFoldDB" id="A0AAV1AZQ1"/>
<keyword evidence="2" id="KW-1185">Reference proteome</keyword>
<accession>A0AAV1AZQ1</accession>
<evidence type="ECO:0000313" key="2">
    <source>
        <dbReference type="Proteomes" id="UP001157006"/>
    </source>
</evidence>
<dbReference type="Proteomes" id="UP001157006">
    <property type="component" value="Chromosome 5"/>
</dbReference>
<dbReference type="EMBL" id="OX451740">
    <property type="protein sequence ID" value="CAI8614430.1"/>
    <property type="molecule type" value="Genomic_DNA"/>
</dbReference>
<gene>
    <name evidence="1" type="ORF">VFH_V129240</name>
</gene>
<sequence>MHTHHSYSFFHYHYLHSRHSSFPSVVPNKHPFLTSYPYFQLLVFKSFGEPKKLTKISISFIEQVLYRKMNLLKEPTRMVMMIGLSLSNISLVCLKWTWLSLKYFLKLLVIESGNWWHGETEEKRTRERNITFGIRASVEVEHIGLVFL</sequence>
<evidence type="ECO:0000313" key="1">
    <source>
        <dbReference type="EMBL" id="CAI8614430.1"/>
    </source>
</evidence>
<name>A0AAV1AZQ1_VICFA</name>
<organism evidence="1 2">
    <name type="scientific">Vicia faba</name>
    <name type="common">Broad bean</name>
    <name type="synonym">Faba vulgaris</name>
    <dbReference type="NCBI Taxonomy" id="3906"/>
    <lineage>
        <taxon>Eukaryota</taxon>
        <taxon>Viridiplantae</taxon>
        <taxon>Streptophyta</taxon>
        <taxon>Embryophyta</taxon>
        <taxon>Tracheophyta</taxon>
        <taxon>Spermatophyta</taxon>
        <taxon>Magnoliopsida</taxon>
        <taxon>eudicotyledons</taxon>
        <taxon>Gunneridae</taxon>
        <taxon>Pentapetalae</taxon>
        <taxon>rosids</taxon>
        <taxon>fabids</taxon>
        <taxon>Fabales</taxon>
        <taxon>Fabaceae</taxon>
        <taxon>Papilionoideae</taxon>
        <taxon>50 kb inversion clade</taxon>
        <taxon>NPAAA clade</taxon>
        <taxon>Hologalegina</taxon>
        <taxon>IRL clade</taxon>
        <taxon>Fabeae</taxon>
        <taxon>Vicia</taxon>
    </lineage>
</organism>
<reference evidence="1 2" key="1">
    <citation type="submission" date="2023-01" db="EMBL/GenBank/DDBJ databases">
        <authorList>
            <person name="Kreplak J."/>
        </authorList>
    </citation>
    <scope>NUCLEOTIDE SEQUENCE [LARGE SCALE GENOMIC DNA]</scope>
</reference>
<evidence type="ECO:0008006" key="3">
    <source>
        <dbReference type="Google" id="ProtNLM"/>
    </source>
</evidence>
<proteinExistence type="predicted"/>